<evidence type="ECO:0000256" key="3">
    <source>
        <dbReference type="ARBA" id="ARBA00022679"/>
    </source>
</evidence>
<dbReference type="CDD" id="cd08646">
    <property type="entry name" value="FMT_core_Met-tRNA-FMT_N"/>
    <property type="match status" value="1"/>
</dbReference>
<dbReference type="SUPFAM" id="SSF50486">
    <property type="entry name" value="FMT C-terminal domain-like"/>
    <property type="match status" value="1"/>
</dbReference>
<feature type="binding site" evidence="5">
    <location>
        <begin position="107"/>
        <end position="110"/>
    </location>
    <ligand>
        <name>(6S)-5,6,7,8-tetrahydrofolate</name>
        <dbReference type="ChEBI" id="CHEBI:57453"/>
    </ligand>
</feature>
<evidence type="ECO:0000259" key="7">
    <source>
        <dbReference type="Pfam" id="PF02911"/>
    </source>
</evidence>
<dbReference type="SUPFAM" id="SSF53328">
    <property type="entry name" value="Formyltransferase"/>
    <property type="match status" value="1"/>
</dbReference>
<gene>
    <name evidence="5" type="primary">fmt</name>
    <name evidence="8" type="ORF">HXK24_02580</name>
</gene>
<dbReference type="InterPro" id="IPR002376">
    <property type="entry name" value="Formyl_transf_N"/>
</dbReference>
<protein>
    <recommendedName>
        <fullName evidence="2 5">Methionyl-tRNA formyltransferase</fullName>
        <ecNumber evidence="2 5">2.1.2.9</ecNumber>
    </recommendedName>
</protein>
<dbReference type="Pfam" id="PF00551">
    <property type="entry name" value="Formyl_trans_N"/>
    <property type="match status" value="1"/>
</dbReference>
<reference evidence="8" key="1">
    <citation type="submission" date="2020-04" db="EMBL/GenBank/DDBJ databases">
        <title>Deep metagenomics examines the oral microbiome during advanced dental caries in children, revealing novel taxa and co-occurrences with host molecules.</title>
        <authorList>
            <person name="Baker J.L."/>
            <person name="Morton J.T."/>
            <person name="Dinis M."/>
            <person name="Alvarez R."/>
            <person name="Tran N.C."/>
            <person name="Knight R."/>
            <person name="Edlund A."/>
        </authorList>
    </citation>
    <scope>NUCLEOTIDE SEQUENCE</scope>
    <source>
        <strain evidence="8">JCVI_3_bin.11</strain>
    </source>
</reference>
<sequence length="307" mass="32865">MRVVFMGTPGFAVPSLKKLAHDHQVALVITRPDAVRGRGKTLEPSPVKECAQKLGLPVLEANRMTPEVISAMREVQPEALCVVAFGCILPDEVISLAPYGALNVHASLLPRWRGAAPIQRAILAGDTVAGVSIMKIAHELDAGDWCKQASCEVGSKNTEQLTDALAHLGADALSEALSELKEGSLEWHAQDEREVTFAPKVTKQEMKLAPEDSAQVNALRVQASSDTAPARASVGGRSLRVLSAQLAPSDISVTQGSVVVQDHRLFLGCAEGTLELLEVRPDGKRSMDAKSFAAGLQKSQMSWQMLH</sequence>
<dbReference type="Pfam" id="PF02911">
    <property type="entry name" value="Formyl_trans_C"/>
    <property type="match status" value="1"/>
</dbReference>
<organism evidence="8 9">
    <name type="scientific">Lancefieldella parvula</name>
    <dbReference type="NCBI Taxonomy" id="1382"/>
    <lineage>
        <taxon>Bacteria</taxon>
        <taxon>Bacillati</taxon>
        <taxon>Actinomycetota</taxon>
        <taxon>Coriobacteriia</taxon>
        <taxon>Coriobacteriales</taxon>
        <taxon>Atopobiaceae</taxon>
        <taxon>Lancefieldella</taxon>
    </lineage>
</organism>
<evidence type="ECO:0000256" key="5">
    <source>
        <dbReference type="HAMAP-Rule" id="MF_00182"/>
    </source>
</evidence>
<dbReference type="GO" id="GO:0004479">
    <property type="term" value="F:methionyl-tRNA formyltransferase activity"/>
    <property type="evidence" value="ECO:0007669"/>
    <property type="project" value="UniProtKB-UniRule"/>
</dbReference>
<dbReference type="InterPro" id="IPR041711">
    <property type="entry name" value="Met-tRNA-FMT_N"/>
</dbReference>
<dbReference type="NCBIfam" id="TIGR00460">
    <property type="entry name" value="fmt"/>
    <property type="match status" value="1"/>
</dbReference>
<dbReference type="PANTHER" id="PTHR11138:SF5">
    <property type="entry name" value="METHIONYL-TRNA FORMYLTRANSFERASE, MITOCHONDRIAL"/>
    <property type="match status" value="1"/>
</dbReference>
<feature type="domain" description="Formyl transferase C-terminal" evidence="7">
    <location>
        <begin position="201"/>
        <end position="296"/>
    </location>
</feature>
<dbReference type="InterPro" id="IPR005794">
    <property type="entry name" value="Fmt"/>
</dbReference>
<dbReference type="InterPro" id="IPR005793">
    <property type="entry name" value="Formyl_trans_C"/>
</dbReference>
<comment type="function">
    <text evidence="5">Attaches a formyl group to the free amino group of methionyl-tRNA(fMet). The formyl group appears to play a dual role in the initiator identity of N-formylmethionyl-tRNA by promoting its recognition by IF2 and preventing the misappropriation of this tRNA by the elongation apparatus.</text>
</comment>
<dbReference type="InterPro" id="IPR036477">
    <property type="entry name" value="Formyl_transf_N_sf"/>
</dbReference>
<dbReference type="Gene3D" id="3.40.50.12230">
    <property type="match status" value="1"/>
</dbReference>
<dbReference type="Proteomes" id="UP000787322">
    <property type="component" value="Unassembled WGS sequence"/>
</dbReference>
<evidence type="ECO:0000313" key="9">
    <source>
        <dbReference type="Proteomes" id="UP000787322"/>
    </source>
</evidence>
<dbReference type="HAMAP" id="MF_00182">
    <property type="entry name" value="Formyl_trans"/>
    <property type="match status" value="1"/>
</dbReference>
<evidence type="ECO:0000256" key="2">
    <source>
        <dbReference type="ARBA" id="ARBA00012261"/>
    </source>
</evidence>
<name>A0A9D5X372_9ACTN</name>
<keyword evidence="3 5" id="KW-0808">Transferase</keyword>
<evidence type="ECO:0000256" key="1">
    <source>
        <dbReference type="ARBA" id="ARBA00010699"/>
    </source>
</evidence>
<dbReference type="InterPro" id="IPR011034">
    <property type="entry name" value="Formyl_transferase-like_C_sf"/>
</dbReference>
<accession>A0A9D5X372</accession>
<feature type="domain" description="Formyl transferase N-terminal" evidence="6">
    <location>
        <begin position="1"/>
        <end position="177"/>
    </location>
</feature>
<dbReference type="EC" id="2.1.2.9" evidence="2 5"/>
<dbReference type="AlphaFoldDB" id="A0A9D5X372"/>
<comment type="similarity">
    <text evidence="1 5">Belongs to the Fmt family.</text>
</comment>
<evidence type="ECO:0000313" key="8">
    <source>
        <dbReference type="EMBL" id="MBF4802695.1"/>
    </source>
</evidence>
<comment type="catalytic activity">
    <reaction evidence="5">
        <text>L-methionyl-tRNA(fMet) + (6R)-10-formyltetrahydrofolate = N-formyl-L-methionyl-tRNA(fMet) + (6S)-5,6,7,8-tetrahydrofolate + H(+)</text>
        <dbReference type="Rhea" id="RHEA:24380"/>
        <dbReference type="Rhea" id="RHEA-COMP:9952"/>
        <dbReference type="Rhea" id="RHEA-COMP:9953"/>
        <dbReference type="ChEBI" id="CHEBI:15378"/>
        <dbReference type="ChEBI" id="CHEBI:57453"/>
        <dbReference type="ChEBI" id="CHEBI:78530"/>
        <dbReference type="ChEBI" id="CHEBI:78844"/>
        <dbReference type="ChEBI" id="CHEBI:195366"/>
        <dbReference type="EC" id="2.1.2.9"/>
    </reaction>
</comment>
<keyword evidence="4 5" id="KW-0648">Protein biosynthesis</keyword>
<dbReference type="EMBL" id="JABZGU010000036">
    <property type="protein sequence ID" value="MBF4802695.1"/>
    <property type="molecule type" value="Genomic_DNA"/>
</dbReference>
<dbReference type="PANTHER" id="PTHR11138">
    <property type="entry name" value="METHIONYL-TRNA FORMYLTRANSFERASE"/>
    <property type="match status" value="1"/>
</dbReference>
<proteinExistence type="inferred from homology"/>
<evidence type="ECO:0000256" key="4">
    <source>
        <dbReference type="ARBA" id="ARBA00022917"/>
    </source>
</evidence>
<comment type="caution">
    <text evidence="8">The sequence shown here is derived from an EMBL/GenBank/DDBJ whole genome shotgun (WGS) entry which is preliminary data.</text>
</comment>
<evidence type="ECO:0000259" key="6">
    <source>
        <dbReference type="Pfam" id="PF00551"/>
    </source>
</evidence>